<dbReference type="AlphaFoldDB" id="A0A1L8D3G5"/>
<dbReference type="InterPro" id="IPR020846">
    <property type="entry name" value="MFS_dom"/>
</dbReference>
<evidence type="ECO:0000256" key="4">
    <source>
        <dbReference type="ARBA" id="ARBA00022989"/>
    </source>
</evidence>
<feature type="transmembrane region" description="Helical" evidence="6">
    <location>
        <begin position="161"/>
        <end position="180"/>
    </location>
</feature>
<feature type="transmembrane region" description="Helical" evidence="6">
    <location>
        <begin position="278"/>
        <end position="296"/>
    </location>
</feature>
<feature type="transmembrane region" description="Helical" evidence="6">
    <location>
        <begin position="302"/>
        <end position="323"/>
    </location>
</feature>
<sequence length="396" mass="41682">MNKGILVTAAGTGINLMLGVLYSWSVIKKALVAQGWSNTQAALPYTIACAVFAIIMVFAGRLQDQIGPRKVATVGGILIGSGMILGGLITSLPGLIISFGILAGTGIGLGYAAATPAAVKWFDPEKKGLITGIVVSGFGLASVYISPLTTWFLNHFGLERTFIYLGMIFLVITVILAQLLTDPPADYRATGATGKTSKISVDFTWQEMLKTSRFYLLWLMFAFSASAGLMVIGHITTIAKDQANWEKGFWLVALLAIFNASGRILAGLVSDRIGRVNTMLLVFLAGGVNMLLFGTYHTIGSMAIGTAIAGLAYGALLSLFPSATADYYGTKNLGVNYGLVFTAWGIGGVFGPLLAGKVVDLTGSYLLAYKISAVLLGGAVVLALLLKIPRYVLAKA</sequence>
<protein>
    <submittedName>
        <fullName evidence="8">MFS transporter</fullName>
    </submittedName>
</protein>
<dbReference type="PANTHER" id="PTHR11360:SF304">
    <property type="entry name" value="MFS DOMAIN-CONTAINING PROTEIN"/>
    <property type="match status" value="1"/>
</dbReference>
<dbReference type="PROSITE" id="PS50850">
    <property type="entry name" value="MFS"/>
    <property type="match status" value="1"/>
</dbReference>
<feature type="transmembrane region" description="Helical" evidence="6">
    <location>
        <begin position="95"/>
        <end position="117"/>
    </location>
</feature>
<dbReference type="InterPro" id="IPR036259">
    <property type="entry name" value="MFS_trans_sf"/>
</dbReference>
<evidence type="ECO:0000256" key="5">
    <source>
        <dbReference type="ARBA" id="ARBA00023136"/>
    </source>
</evidence>
<dbReference type="GO" id="GO:0022857">
    <property type="term" value="F:transmembrane transporter activity"/>
    <property type="evidence" value="ECO:0007669"/>
    <property type="project" value="InterPro"/>
</dbReference>
<dbReference type="SUPFAM" id="SSF103473">
    <property type="entry name" value="MFS general substrate transporter"/>
    <property type="match status" value="1"/>
</dbReference>
<dbReference type="CDD" id="cd17353">
    <property type="entry name" value="MFS_OFA_like"/>
    <property type="match status" value="1"/>
</dbReference>
<feature type="transmembrane region" description="Helical" evidence="6">
    <location>
        <begin position="129"/>
        <end position="149"/>
    </location>
</feature>
<feature type="transmembrane region" description="Helical" evidence="6">
    <location>
        <begin position="367"/>
        <end position="386"/>
    </location>
</feature>
<evidence type="ECO:0000259" key="7">
    <source>
        <dbReference type="PROSITE" id="PS50850"/>
    </source>
</evidence>
<organism evidence="8 9">
    <name type="scientific">Carboxydothermus islandicus</name>
    <dbReference type="NCBI Taxonomy" id="661089"/>
    <lineage>
        <taxon>Bacteria</taxon>
        <taxon>Bacillati</taxon>
        <taxon>Bacillota</taxon>
        <taxon>Clostridia</taxon>
        <taxon>Thermoanaerobacterales</taxon>
        <taxon>Thermoanaerobacteraceae</taxon>
        <taxon>Carboxydothermus</taxon>
    </lineage>
</organism>
<evidence type="ECO:0000313" key="8">
    <source>
        <dbReference type="EMBL" id="GAV25713.1"/>
    </source>
</evidence>
<evidence type="ECO:0000256" key="1">
    <source>
        <dbReference type="ARBA" id="ARBA00004651"/>
    </source>
</evidence>
<feature type="transmembrane region" description="Helical" evidence="6">
    <location>
        <begin position="248"/>
        <end position="266"/>
    </location>
</feature>
<dbReference type="Pfam" id="PF07690">
    <property type="entry name" value="MFS_1"/>
    <property type="match status" value="1"/>
</dbReference>
<name>A0A1L8D3G5_9THEO</name>
<dbReference type="PANTHER" id="PTHR11360">
    <property type="entry name" value="MONOCARBOXYLATE TRANSPORTER"/>
    <property type="match status" value="1"/>
</dbReference>
<keyword evidence="9" id="KW-1185">Reference proteome</keyword>
<comment type="caution">
    <text evidence="8">The sequence shown here is derived from an EMBL/GenBank/DDBJ whole genome shotgun (WGS) entry which is preliminary data.</text>
</comment>
<keyword evidence="3 6" id="KW-0812">Transmembrane</keyword>
<dbReference type="EMBL" id="BDJL01000055">
    <property type="protein sequence ID" value="GAV25713.1"/>
    <property type="molecule type" value="Genomic_DNA"/>
</dbReference>
<feature type="transmembrane region" description="Helical" evidence="6">
    <location>
        <begin position="71"/>
        <end position="89"/>
    </location>
</feature>
<feature type="transmembrane region" description="Helical" evidence="6">
    <location>
        <begin position="5"/>
        <end position="22"/>
    </location>
</feature>
<dbReference type="InterPro" id="IPR050327">
    <property type="entry name" value="Proton-linked_MCT"/>
</dbReference>
<dbReference type="Proteomes" id="UP000187338">
    <property type="component" value="Unassembled WGS sequence"/>
</dbReference>
<gene>
    <name evidence="8" type="ORF">ciss_16460</name>
</gene>
<reference evidence="9" key="1">
    <citation type="submission" date="2016-12" db="EMBL/GenBank/DDBJ databases">
        <title>Draft Genome Sequences od Carboxydothermus pertinax and islandicus, Hydrogenogenic Carboxydotrophic Bacteria.</title>
        <authorList>
            <person name="Fukuyama Y."/>
            <person name="Ohmae K."/>
            <person name="Yoneda Y."/>
            <person name="Yoshida T."/>
            <person name="Sako Y."/>
        </authorList>
    </citation>
    <scope>NUCLEOTIDE SEQUENCE [LARGE SCALE GENOMIC DNA]</scope>
    <source>
        <strain evidence="9">SET</strain>
    </source>
</reference>
<feature type="transmembrane region" description="Helical" evidence="6">
    <location>
        <begin position="335"/>
        <end position="355"/>
    </location>
</feature>
<evidence type="ECO:0000256" key="2">
    <source>
        <dbReference type="ARBA" id="ARBA00022448"/>
    </source>
</evidence>
<keyword evidence="4 6" id="KW-1133">Transmembrane helix</keyword>
<dbReference type="STRING" id="661089.ciss_16460"/>
<keyword evidence="5 6" id="KW-0472">Membrane</keyword>
<dbReference type="GO" id="GO:0005886">
    <property type="term" value="C:plasma membrane"/>
    <property type="evidence" value="ECO:0007669"/>
    <property type="project" value="UniProtKB-SubCell"/>
</dbReference>
<dbReference type="Gene3D" id="1.20.1250.20">
    <property type="entry name" value="MFS general substrate transporter like domains"/>
    <property type="match status" value="2"/>
</dbReference>
<feature type="transmembrane region" description="Helical" evidence="6">
    <location>
        <begin position="215"/>
        <end position="236"/>
    </location>
</feature>
<evidence type="ECO:0000256" key="6">
    <source>
        <dbReference type="SAM" id="Phobius"/>
    </source>
</evidence>
<evidence type="ECO:0000313" key="9">
    <source>
        <dbReference type="Proteomes" id="UP000187338"/>
    </source>
</evidence>
<accession>A0A1L8D3G5</accession>
<dbReference type="RefSeq" id="WP_075865913.1">
    <property type="nucleotide sequence ID" value="NZ_BDJL01000055.1"/>
</dbReference>
<feature type="domain" description="Major facilitator superfamily (MFS) profile" evidence="7">
    <location>
        <begin position="1"/>
        <end position="395"/>
    </location>
</feature>
<evidence type="ECO:0000256" key="3">
    <source>
        <dbReference type="ARBA" id="ARBA00022692"/>
    </source>
</evidence>
<feature type="transmembrane region" description="Helical" evidence="6">
    <location>
        <begin position="42"/>
        <end position="59"/>
    </location>
</feature>
<dbReference type="InterPro" id="IPR011701">
    <property type="entry name" value="MFS"/>
</dbReference>
<keyword evidence="2" id="KW-0813">Transport</keyword>
<comment type="subcellular location">
    <subcellularLocation>
        <location evidence="1">Cell membrane</location>
        <topology evidence="1">Multi-pass membrane protein</topology>
    </subcellularLocation>
</comment>
<proteinExistence type="predicted"/>